<dbReference type="Pfam" id="PF04002">
    <property type="entry name" value="RadC"/>
    <property type="match status" value="1"/>
</dbReference>
<feature type="domain" description="MPN" evidence="6">
    <location>
        <begin position="40"/>
        <end position="162"/>
    </location>
</feature>
<keyword evidence="5" id="KW-0482">Metalloprotease</keyword>
<dbReference type="PROSITE" id="PS01302">
    <property type="entry name" value="UPF0758"/>
    <property type="match status" value="1"/>
</dbReference>
<evidence type="ECO:0000313" key="7">
    <source>
        <dbReference type="EMBL" id="KKN62206.1"/>
    </source>
</evidence>
<keyword evidence="3" id="KW-0378">Hydrolase</keyword>
<organism evidence="7">
    <name type="scientific">marine sediment metagenome</name>
    <dbReference type="NCBI Taxonomy" id="412755"/>
    <lineage>
        <taxon>unclassified sequences</taxon>
        <taxon>metagenomes</taxon>
        <taxon>ecological metagenomes</taxon>
    </lineage>
</organism>
<evidence type="ECO:0000256" key="1">
    <source>
        <dbReference type="ARBA" id="ARBA00022670"/>
    </source>
</evidence>
<evidence type="ECO:0000256" key="3">
    <source>
        <dbReference type="ARBA" id="ARBA00022801"/>
    </source>
</evidence>
<dbReference type="InterPro" id="IPR001405">
    <property type="entry name" value="UPF0758"/>
</dbReference>
<name>A0A0F9ULW6_9ZZZZ</name>
<dbReference type="PANTHER" id="PTHR30471">
    <property type="entry name" value="DNA REPAIR PROTEIN RADC"/>
    <property type="match status" value="1"/>
</dbReference>
<keyword evidence="1" id="KW-0645">Protease</keyword>
<keyword evidence="2" id="KW-0479">Metal-binding</keyword>
<accession>A0A0F9ULW6</accession>
<dbReference type="GO" id="GO:0006508">
    <property type="term" value="P:proteolysis"/>
    <property type="evidence" value="ECO:0007669"/>
    <property type="project" value="UniProtKB-KW"/>
</dbReference>
<proteinExistence type="predicted"/>
<dbReference type="EMBL" id="LAZR01000632">
    <property type="protein sequence ID" value="KKN62206.1"/>
    <property type="molecule type" value="Genomic_DNA"/>
</dbReference>
<dbReference type="PROSITE" id="PS50249">
    <property type="entry name" value="MPN"/>
    <property type="match status" value="1"/>
</dbReference>
<dbReference type="CDD" id="cd08071">
    <property type="entry name" value="MPN_DUF2466"/>
    <property type="match status" value="1"/>
</dbReference>
<dbReference type="AlphaFoldDB" id="A0A0F9ULW6"/>
<keyword evidence="4" id="KW-0862">Zinc</keyword>
<evidence type="ECO:0000256" key="2">
    <source>
        <dbReference type="ARBA" id="ARBA00022723"/>
    </source>
</evidence>
<reference evidence="7" key="1">
    <citation type="journal article" date="2015" name="Nature">
        <title>Complex archaea that bridge the gap between prokaryotes and eukaryotes.</title>
        <authorList>
            <person name="Spang A."/>
            <person name="Saw J.H."/>
            <person name="Jorgensen S.L."/>
            <person name="Zaremba-Niedzwiedzka K."/>
            <person name="Martijn J."/>
            <person name="Lind A.E."/>
            <person name="van Eijk R."/>
            <person name="Schleper C."/>
            <person name="Guy L."/>
            <person name="Ettema T.J."/>
        </authorList>
    </citation>
    <scope>NUCLEOTIDE SEQUENCE</scope>
</reference>
<dbReference type="NCBIfam" id="TIGR00608">
    <property type="entry name" value="radc"/>
    <property type="match status" value="1"/>
</dbReference>
<comment type="caution">
    <text evidence="7">The sequence shown here is derived from an EMBL/GenBank/DDBJ whole genome shotgun (WGS) entry which is preliminary data.</text>
</comment>
<dbReference type="InterPro" id="IPR020891">
    <property type="entry name" value="UPF0758_CS"/>
</dbReference>
<dbReference type="Gene3D" id="3.40.140.10">
    <property type="entry name" value="Cytidine Deaminase, domain 2"/>
    <property type="match status" value="1"/>
</dbReference>
<dbReference type="SUPFAM" id="SSF102712">
    <property type="entry name" value="JAB1/MPN domain"/>
    <property type="match status" value="1"/>
</dbReference>
<dbReference type="GO" id="GO:0046872">
    <property type="term" value="F:metal ion binding"/>
    <property type="evidence" value="ECO:0007669"/>
    <property type="project" value="UniProtKB-KW"/>
</dbReference>
<dbReference type="PANTHER" id="PTHR30471:SF3">
    <property type="entry name" value="UPF0758 PROTEIN YEES-RELATED"/>
    <property type="match status" value="1"/>
</dbReference>
<dbReference type="InterPro" id="IPR025657">
    <property type="entry name" value="RadC_JAB"/>
</dbReference>
<evidence type="ECO:0000256" key="4">
    <source>
        <dbReference type="ARBA" id="ARBA00022833"/>
    </source>
</evidence>
<gene>
    <name evidence="7" type="ORF">LCGC14_0514140</name>
</gene>
<dbReference type="GO" id="GO:0008237">
    <property type="term" value="F:metallopeptidase activity"/>
    <property type="evidence" value="ECO:0007669"/>
    <property type="project" value="UniProtKB-KW"/>
</dbReference>
<sequence>MHTLDTQAAMTPPAGIPLSEKEVLSWAQSILEARFRRSNYLTSPQHVKDYLMAALATEEREVFGIILLDSQHGVLGFEILFHGTIDTASVYPREVIKSVLNANAAAVILTHNHPSGRPEPSTADLALTKRLQTALETVEVRLLDHLVIGGADSVSFAERGLI</sequence>
<evidence type="ECO:0000259" key="6">
    <source>
        <dbReference type="PROSITE" id="PS50249"/>
    </source>
</evidence>
<evidence type="ECO:0000256" key="5">
    <source>
        <dbReference type="ARBA" id="ARBA00023049"/>
    </source>
</evidence>
<protein>
    <recommendedName>
        <fullName evidence="6">MPN domain-containing protein</fullName>
    </recommendedName>
</protein>
<dbReference type="InterPro" id="IPR037518">
    <property type="entry name" value="MPN"/>
</dbReference>